<keyword evidence="3" id="KW-1185">Reference proteome</keyword>
<dbReference type="PANTHER" id="PTHR39338:SF5">
    <property type="entry name" value="BLR6139 PROTEIN"/>
    <property type="match status" value="1"/>
</dbReference>
<dbReference type="OrthoDB" id="5174525at2"/>
<proteinExistence type="predicted"/>
<dbReference type="InterPro" id="IPR008912">
    <property type="entry name" value="Uncharacterised_CoxE"/>
</dbReference>
<accession>A0A4R4UDD1</accession>
<gene>
    <name evidence="2" type="ORF">E1161_21220</name>
</gene>
<evidence type="ECO:0000313" key="3">
    <source>
        <dbReference type="Proteomes" id="UP000294744"/>
    </source>
</evidence>
<dbReference type="PANTHER" id="PTHR39338">
    <property type="entry name" value="BLL5662 PROTEIN-RELATED"/>
    <property type="match status" value="1"/>
</dbReference>
<dbReference type="Pfam" id="PF05762">
    <property type="entry name" value="VWA_CoxE"/>
    <property type="match status" value="1"/>
</dbReference>
<name>A0A4R4UDD1_9PSEU</name>
<dbReference type="AlphaFoldDB" id="A0A4R4UDD1"/>
<organism evidence="2 3">
    <name type="scientific">Saccharopolyspora aridisoli</name>
    <dbReference type="NCBI Taxonomy" id="2530385"/>
    <lineage>
        <taxon>Bacteria</taxon>
        <taxon>Bacillati</taxon>
        <taxon>Actinomycetota</taxon>
        <taxon>Actinomycetes</taxon>
        <taxon>Pseudonocardiales</taxon>
        <taxon>Pseudonocardiaceae</taxon>
        <taxon>Saccharopolyspora</taxon>
    </lineage>
</organism>
<dbReference type="InterPro" id="IPR036465">
    <property type="entry name" value="vWFA_dom_sf"/>
</dbReference>
<protein>
    <submittedName>
        <fullName evidence="2">VWA domain-containing protein</fullName>
    </submittedName>
</protein>
<dbReference type="SUPFAM" id="SSF53300">
    <property type="entry name" value="vWA-like"/>
    <property type="match status" value="1"/>
</dbReference>
<reference evidence="2 3" key="1">
    <citation type="submission" date="2019-03" db="EMBL/GenBank/DDBJ databases">
        <title>Draft genome sequences of novel Actinobacteria.</title>
        <authorList>
            <person name="Sahin N."/>
            <person name="Ay H."/>
            <person name="Saygin H."/>
        </authorList>
    </citation>
    <scope>NUCLEOTIDE SEQUENCE [LARGE SCALE GENOMIC DNA]</scope>
    <source>
        <strain evidence="2 3">16K404</strain>
    </source>
</reference>
<evidence type="ECO:0000313" key="2">
    <source>
        <dbReference type="EMBL" id="TDC89541.1"/>
    </source>
</evidence>
<feature type="coiled-coil region" evidence="1">
    <location>
        <begin position="228"/>
        <end position="255"/>
    </location>
</feature>
<dbReference type="RefSeq" id="WP_132626008.1">
    <property type="nucleotide sequence ID" value="NZ_SMKV01000032.1"/>
</dbReference>
<sequence>MESALHRFVRLLRLFGIRISVSEATDAMRCAAQPGMLDDRNALRDALKVAMIKDRRDEEVFDEVFDTFFTLRPVVPDDHEQEHTHEHDDLSDTGELQSFTVSEEPADTPQEGHTHAKPADIRDYFDPEDLAQQYNLHQESNKIDLASMTDEVVFSSDNSSAGGGSVPSVQLETEHLHNAGTPGSLAEHTGHRIDTRLSIAEEQTLLDWLADDEGADDSTPRGQLTGVLENLPELLKQHLAKLAELERTAKESREVTTGRLDRVDEGERQQLEESLRRIVHSLRGAPISKRRNTPRGRVHPARTMRRNMRYDGVPFRPVTVTRAEDKPRLIVLADVSLSVRSTARFTLHLVHGLQSLFTQVRTFAFVDDPVEISELFTDHPLERALGLVFDGLPQGGILDVDGNSDYGATFATFLDEFGNSLNRRTTVLVLGDGRGNGNDPNVEALAEIARRARETIWLTPEPRYSWRLGRCDLPDYADHCDRVQVVRDLSGLAKAAESIATEVTGR</sequence>
<evidence type="ECO:0000256" key="1">
    <source>
        <dbReference type="SAM" id="Coils"/>
    </source>
</evidence>
<keyword evidence="1" id="KW-0175">Coiled coil</keyword>
<dbReference type="Proteomes" id="UP000294744">
    <property type="component" value="Unassembled WGS sequence"/>
</dbReference>
<comment type="caution">
    <text evidence="2">The sequence shown here is derived from an EMBL/GenBank/DDBJ whole genome shotgun (WGS) entry which is preliminary data.</text>
</comment>
<dbReference type="EMBL" id="SMKV01000032">
    <property type="protein sequence ID" value="TDC89541.1"/>
    <property type="molecule type" value="Genomic_DNA"/>
</dbReference>